<evidence type="ECO:0000256" key="1">
    <source>
        <dbReference type="SAM" id="Phobius"/>
    </source>
</evidence>
<sequence>MKDYFELQYVLTNRKIKEAGLNPLLGYLLALTAFVLLSEYIFQKTEFSKYFVILTCLSLQFKLSEKNRTDFLLSTFGDKTKMRIRIIENLILYMPFFSILLYKSFIIEASILFLCSIILALFSFHSNFNLTIPTPFSKKPFEFSTGFRKTFLIFPVAYALTVIAINVDNLNLGIFAFLLVFLTSFSYYHKPEQEYYVWVHAETPKVFLKNKVLNASKNTTLLAIPIIISLLVFYPSEFELILVFFLIGLLFLWTVILAKYSAYPGEMNLPEGIIIAFSLYFPPLLLAIIPFFYTKSINKLKYLLND</sequence>
<keyword evidence="1" id="KW-0812">Transmembrane</keyword>
<proteinExistence type="predicted"/>
<protein>
    <submittedName>
        <fullName evidence="2">Uncharacterized protein</fullName>
    </submittedName>
</protein>
<feature type="transmembrane region" description="Helical" evidence="1">
    <location>
        <begin position="240"/>
        <end position="260"/>
    </location>
</feature>
<name>A0A1M6PLN6_9FLAO</name>
<feature type="transmembrane region" description="Helical" evidence="1">
    <location>
        <begin position="21"/>
        <end position="41"/>
    </location>
</feature>
<reference evidence="3" key="1">
    <citation type="submission" date="2016-11" db="EMBL/GenBank/DDBJ databases">
        <authorList>
            <person name="Varghese N."/>
            <person name="Submissions S."/>
        </authorList>
    </citation>
    <scope>NUCLEOTIDE SEQUENCE [LARGE SCALE GENOMIC DNA]</scope>
    <source>
        <strain evidence="3">DSM 19858</strain>
    </source>
</reference>
<organism evidence="2 3">
    <name type="scientific">Pseudozobellia thermophila</name>
    <dbReference type="NCBI Taxonomy" id="192903"/>
    <lineage>
        <taxon>Bacteria</taxon>
        <taxon>Pseudomonadati</taxon>
        <taxon>Bacteroidota</taxon>
        <taxon>Flavobacteriia</taxon>
        <taxon>Flavobacteriales</taxon>
        <taxon>Flavobacteriaceae</taxon>
        <taxon>Pseudozobellia</taxon>
    </lineage>
</organism>
<keyword evidence="1" id="KW-1133">Transmembrane helix</keyword>
<evidence type="ECO:0000313" key="3">
    <source>
        <dbReference type="Proteomes" id="UP000184543"/>
    </source>
</evidence>
<feature type="transmembrane region" description="Helical" evidence="1">
    <location>
        <begin position="150"/>
        <end position="166"/>
    </location>
</feature>
<dbReference type="RefSeq" id="WP_072996073.1">
    <property type="nucleotide sequence ID" value="NZ_FQYU01000027.1"/>
</dbReference>
<feature type="transmembrane region" description="Helical" evidence="1">
    <location>
        <begin position="111"/>
        <end position="130"/>
    </location>
</feature>
<feature type="transmembrane region" description="Helical" evidence="1">
    <location>
        <begin position="272"/>
        <end position="293"/>
    </location>
</feature>
<evidence type="ECO:0000313" key="2">
    <source>
        <dbReference type="EMBL" id="SHK08835.1"/>
    </source>
</evidence>
<keyword evidence="3" id="KW-1185">Reference proteome</keyword>
<feature type="transmembrane region" description="Helical" evidence="1">
    <location>
        <begin position="215"/>
        <end position="234"/>
    </location>
</feature>
<dbReference type="OrthoDB" id="793362at2"/>
<dbReference type="Proteomes" id="UP000184543">
    <property type="component" value="Unassembled WGS sequence"/>
</dbReference>
<dbReference type="AlphaFoldDB" id="A0A1M6PLN6"/>
<dbReference type="EMBL" id="FQYU01000027">
    <property type="protein sequence ID" value="SHK08835.1"/>
    <property type="molecule type" value="Genomic_DNA"/>
</dbReference>
<feature type="transmembrane region" description="Helical" evidence="1">
    <location>
        <begin position="86"/>
        <end position="105"/>
    </location>
</feature>
<keyword evidence="1" id="KW-0472">Membrane</keyword>
<accession>A0A1M6PLN6</accession>
<gene>
    <name evidence="2" type="ORF">SAMN04488513_1271</name>
</gene>
<feature type="transmembrane region" description="Helical" evidence="1">
    <location>
        <begin position="172"/>
        <end position="188"/>
    </location>
</feature>